<evidence type="ECO:0000256" key="3">
    <source>
        <dbReference type="ARBA" id="ARBA00022475"/>
    </source>
</evidence>
<dbReference type="Pfam" id="PF02416">
    <property type="entry name" value="TatA_B_E"/>
    <property type="match status" value="1"/>
</dbReference>
<evidence type="ECO:0000256" key="11">
    <source>
        <dbReference type="SAM" id="Phobius"/>
    </source>
</evidence>
<evidence type="ECO:0000256" key="6">
    <source>
        <dbReference type="ARBA" id="ARBA00022989"/>
    </source>
</evidence>
<dbReference type="GO" id="GO:0043953">
    <property type="term" value="P:protein transport by the Tat complex"/>
    <property type="evidence" value="ECO:0007669"/>
    <property type="project" value="UniProtKB-UniRule"/>
</dbReference>
<keyword evidence="8 9" id="KW-0472">Membrane</keyword>
<protein>
    <recommendedName>
        <fullName evidence="9">Sec-independent protein translocase protein TatB</fullName>
    </recommendedName>
</protein>
<keyword evidence="3 9" id="KW-1003">Cell membrane</keyword>
<comment type="subcellular location">
    <subcellularLocation>
        <location evidence="9">Cell membrane</location>
        <topology evidence="9">Single-pass membrane protein</topology>
    </subcellularLocation>
    <subcellularLocation>
        <location evidence="1">Membrane</location>
        <topology evidence="1">Single-pass membrane protein</topology>
    </subcellularLocation>
</comment>
<dbReference type="GO" id="GO:0008320">
    <property type="term" value="F:protein transmembrane transporter activity"/>
    <property type="evidence" value="ECO:0007669"/>
    <property type="project" value="UniProtKB-UniRule"/>
</dbReference>
<evidence type="ECO:0000256" key="5">
    <source>
        <dbReference type="ARBA" id="ARBA00022927"/>
    </source>
</evidence>
<keyword evidence="13" id="KW-1185">Reference proteome</keyword>
<proteinExistence type="inferred from homology"/>
<feature type="compositionally biased region" description="Basic residues" evidence="10">
    <location>
        <begin position="218"/>
        <end position="228"/>
    </location>
</feature>
<dbReference type="PANTHER" id="PTHR33162">
    <property type="entry name" value="SEC-INDEPENDENT PROTEIN TRANSLOCASE PROTEIN TATA, CHLOROPLASTIC"/>
    <property type="match status" value="1"/>
</dbReference>
<dbReference type="HAMAP" id="MF_00237">
    <property type="entry name" value="TatB"/>
    <property type="match status" value="1"/>
</dbReference>
<comment type="caution">
    <text evidence="12">The sequence shown here is derived from an EMBL/GenBank/DDBJ whole genome shotgun (WGS) entry which is preliminary data.</text>
</comment>
<evidence type="ECO:0000256" key="9">
    <source>
        <dbReference type="HAMAP-Rule" id="MF_00237"/>
    </source>
</evidence>
<evidence type="ECO:0000313" key="13">
    <source>
        <dbReference type="Proteomes" id="UP001157355"/>
    </source>
</evidence>
<keyword evidence="7 9" id="KW-0811">Translocation</keyword>
<keyword evidence="5 9" id="KW-0653">Protein transport</keyword>
<evidence type="ECO:0000256" key="10">
    <source>
        <dbReference type="SAM" id="MobiDB-lite"/>
    </source>
</evidence>
<dbReference type="Proteomes" id="UP001157355">
    <property type="component" value="Unassembled WGS sequence"/>
</dbReference>
<dbReference type="InterPro" id="IPR018448">
    <property type="entry name" value="TatB"/>
</dbReference>
<evidence type="ECO:0000256" key="7">
    <source>
        <dbReference type="ARBA" id="ARBA00023010"/>
    </source>
</evidence>
<dbReference type="AlphaFoldDB" id="A0AA37X0V9"/>
<dbReference type="NCBIfam" id="TIGR01410">
    <property type="entry name" value="tatB"/>
    <property type="match status" value="1"/>
</dbReference>
<dbReference type="PANTHER" id="PTHR33162:SF1">
    <property type="entry name" value="SEC-INDEPENDENT PROTEIN TRANSLOCASE PROTEIN TATA, CHLOROPLASTIC"/>
    <property type="match status" value="1"/>
</dbReference>
<evidence type="ECO:0000256" key="8">
    <source>
        <dbReference type="ARBA" id="ARBA00023136"/>
    </source>
</evidence>
<keyword evidence="2 9" id="KW-0813">Transport</keyword>
<reference evidence="12 13" key="1">
    <citation type="journal article" date="2014" name="Int. J. Syst. Evol. Microbiol.">
        <title>Complete genome sequence of Corynebacterium casei LMG S-19264T (=DSM 44701T), isolated from a smear-ripened cheese.</title>
        <authorList>
            <consortium name="US DOE Joint Genome Institute (JGI-PGF)"/>
            <person name="Walter F."/>
            <person name="Albersmeier A."/>
            <person name="Kalinowski J."/>
            <person name="Ruckert C."/>
        </authorList>
    </citation>
    <scope>NUCLEOTIDE SEQUENCE [LARGE SCALE GENOMIC DNA]</scope>
    <source>
        <strain evidence="12 13">NBRC 111766</strain>
    </source>
</reference>
<comment type="similarity">
    <text evidence="9">Belongs to the TatB family.</text>
</comment>
<comment type="subunit">
    <text evidence="9">The Tat system comprises two distinct complexes: a TatABC complex, containing multiple copies of TatA, TatB and TatC subunits, and a separate TatA complex, containing only TatA subunits. Substrates initially bind to the TatABC complex, which probably triggers association of the separate TatA complex to form the active translocon.</text>
</comment>
<evidence type="ECO:0000313" key="12">
    <source>
        <dbReference type="EMBL" id="GLS87304.1"/>
    </source>
</evidence>
<evidence type="ECO:0000256" key="2">
    <source>
        <dbReference type="ARBA" id="ARBA00022448"/>
    </source>
</evidence>
<evidence type="ECO:0000256" key="1">
    <source>
        <dbReference type="ARBA" id="ARBA00004167"/>
    </source>
</evidence>
<dbReference type="Gene3D" id="1.20.5.3310">
    <property type="match status" value="1"/>
</dbReference>
<evidence type="ECO:0000256" key="4">
    <source>
        <dbReference type="ARBA" id="ARBA00022692"/>
    </source>
</evidence>
<keyword evidence="4 9" id="KW-0812">Transmembrane</keyword>
<comment type="function">
    <text evidence="9">Part of the twin-arginine translocation (Tat) system that transports large folded proteins containing a characteristic twin-arginine motif in their signal peptide across membranes. Together with TatC, TatB is part of a receptor directly interacting with Tat signal peptides. TatB may form an oligomeric binding site that transiently accommodates folded Tat precursor proteins before their translocation.</text>
</comment>
<gene>
    <name evidence="9" type="primary">tatB</name>
    <name evidence="12" type="ORF">GCM10010873_22780</name>
</gene>
<dbReference type="PRINTS" id="PR01506">
    <property type="entry name" value="TATBPROTEIN"/>
</dbReference>
<dbReference type="InterPro" id="IPR003369">
    <property type="entry name" value="TatA/B/E"/>
</dbReference>
<dbReference type="EMBL" id="BSPP01000007">
    <property type="protein sequence ID" value="GLS87304.1"/>
    <property type="molecule type" value="Genomic_DNA"/>
</dbReference>
<feature type="transmembrane region" description="Helical" evidence="11">
    <location>
        <begin position="6"/>
        <end position="22"/>
    </location>
</feature>
<accession>A0AA37X0V9</accession>
<feature type="region of interest" description="Disordered" evidence="10">
    <location>
        <begin position="209"/>
        <end position="228"/>
    </location>
</feature>
<sequence length="228" mass="24087">MFGDIGWAELILIGIVALIVIGPEDLPDMFRQVGRFTAKLRQMSREFSRAMEQAAKDTGVKDVADDLKAATSAKSMGLNKVKEAADRFEKWDPIKNAARPTVASSVGNKPLVPPPMPAGVEPVAAADPVAVVEPKILGPETQALMDKKAAKQAILAETVEKLKAVDTGVDTGTVAKAASKADVKPAVKPRVRKPVAAAEVAVAEAVVVPKPRAPRTTTPRKTKKADEA</sequence>
<dbReference type="RefSeq" id="WP_284325471.1">
    <property type="nucleotide sequence ID" value="NZ_BSPP01000007.1"/>
</dbReference>
<organism evidence="12 13">
    <name type="scientific">Cypionkella aquatica</name>
    <dbReference type="NCBI Taxonomy" id="1756042"/>
    <lineage>
        <taxon>Bacteria</taxon>
        <taxon>Pseudomonadati</taxon>
        <taxon>Pseudomonadota</taxon>
        <taxon>Alphaproteobacteria</taxon>
        <taxon>Rhodobacterales</taxon>
        <taxon>Paracoccaceae</taxon>
        <taxon>Cypionkella</taxon>
    </lineage>
</organism>
<name>A0AA37X0V9_9RHOB</name>
<keyword evidence="6 9" id="KW-1133">Transmembrane helix</keyword>
<dbReference type="GO" id="GO:0033281">
    <property type="term" value="C:TAT protein transport complex"/>
    <property type="evidence" value="ECO:0007669"/>
    <property type="project" value="UniProtKB-UniRule"/>
</dbReference>